<dbReference type="InterPro" id="IPR043502">
    <property type="entry name" value="DNA/RNA_pol_sf"/>
</dbReference>
<proteinExistence type="predicted"/>
<protein>
    <recommendedName>
        <fullName evidence="2">Reverse transcriptase domain-containing protein</fullName>
    </recommendedName>
</protein>
<evidence type="ECO:0000256" key="1">
    <source>
        <dbReference type="SAM" id="MobiDB-lite"/>
    </source>
</evidence>
<feature type="region of interest" description="Disordered" evidence="1">
    <location>
        <begin position="64"/>
        <end position="112"/>
    </location>
</feature>
<dbReference type="EMBL" id="CP133617">
    <property type="protein sequence ID" value="WMV32513.1"/>
    <property type="molecule type" value="Genomic_DNA"/>
</dbReference>
<feature type="region of interest" description="Disordered" evidence="1">
    <location>
        <begin position="123"/>
        <end position="142"/>
    </location>
</feature>
<dbReference type="InterPro" id="IPR053134">
    <property type="entry name" value="RNA-dir_DNA_polymerase"/>
</dbReference>
<dbReference type="CDD" id="cd01647">
    <property type="entry name" value="RT_LTR"/>
    <property type="match status" value="1"/>
</dbReference>
<dbReference type="PANTHER" id="PTHR24559">
    <property type="entry name" value="TRANSPOSON TY3-I GAG-POL POLYPROTEIN"/>
    <property type="match status" value="1"/>
</dbReference>
<gene>
    <name evidence="3" type="ORF">MTR67_025898</name>
</gene>
<organism evidence="3 4">
    <name type="scientific">Solanum verrucosum</name>
    <dbReference type="NCBI Taxonomy" id="315347"/>
    <lineage>
        <taxon>Eukaryota</taxon>
        <taxon>Viridiplantae</taxon>
        <taxon>Streptophyta</taxon>
        <taxon>Embryophyta</taxon>
        <taxon>Tracheophyta</taxon>
        <taxon>Spermatophyta</taxon>
        <taxon>Magnoliopsida</taxon>
        <taxon>eudicotyledons</taxon>
        <taxon>Gunneridae</taxon>
        <taxon>Pentapetalae</taxon>
        <taxon>asterids</taxon>
        <taxon>lamiids</taxon>
        <taxon>Solanales</taxon>
        <taxon>Solanaceae</taxon>
        <taxon>Solanoideae</taxon>
        <taxon>Solaneae</taxon>
        <taxon>Solanum</taxon>
    </lineage>
</organism>
<name>A0AAF0TZJ7_SOLVR</name>
<dbReference type="Gene3D" id="3.30.70.270">
    <property type="match status" value="1"/>
</dbReference>
<feature type="domain" description="Reverse transcriptase" evidence="2">
    <location>
        <begin position="289"/>
        <end position="425"/>
    </location>
</feature>
<reference evidence="3" key="1">
    <citation type="submission" date="2023-08" db="EMBL/GenBank/DDBJ databases">
        <title>A de novo genome assembly of Solanum verrucosum Schlechtendal, a Mexican diploid species geographically isolated from the other diploid A-genome species in potato relatives.</title>
        <authorList>
            <person name="Hosaka K."/>
        </authorList>
    </citation>
    <scope>NUCLEOTIDE SEQUENCE</scope>
    <source>
        <tissue evidence="3">Young leaves</tissue>
    </source>
</reference>
<dbReference type="PANTHER" id="PTHR24559:SF444">
    <property type="entry name" value="REVERSE TRANSCRIPTASE DOMAIN-CONTAINING PROTEIN"/>
    <property type="match status" value="1"/>
</dbReference>
<feature type="compositionally biased region" description="Polar residues" evidence="1">
    <location>
        <begin position="126"/>
        <end position="141"/>
    </location>
</feature>
<dbReference type="InterPro" id="IPR043128">
    <property type="entry name" value="Rev_trsase/Diguanyl_cyclase"/>
</dbReference>
<feature type="compositionally biased region" description="Polar residues" evidence="1">
    <location>
        <begin position="83"/>
        <end position="92"/>
    </location>
</feature>
<dbReference type="Pfam" id="PF00078">
    <property type="entry name" value="RVT_1"/>
    <property type="match status" value="1"/>
</dbReference>
<accession>A0AAF0TZJ7</accession>
<feature type="compositionally biased region" description="Basic and acidic residues" evidence="1">
    <location>
        <begin position="64"/>
        <end position="81"/>
    </location>
</feature>
<evidence type="ECO:0000313" key="3">
    <source>
        <dbReference type="EMBL" id="WMV32513.1"/>
    </source>
</evidence>
<dbReference type="SUPFAM" id="SSF56672">
    <property type="entry name" value="DNA/RNA polymerases"/>
    <property type="match status" value="1"/>
</dbReference>
<dbReference type="InterPro" id="IPR000477">
    <property type="entry name" value="RT_dom"/>
</dbReference>
<evidence type="ECO:0000313" key="4">
    <source>
        <dbReference type="Proteomes" id="UP001234989"/>
    </source>
</evidence>
<sequence>MSVKEYALMFMQWSRYAPTMVTDPRAKMSKFFPDVSEMVVKECCTAMLIKKMDISRLIIHSQQIEEDKPKESSREAKRAKTYDGSSNAPTSKFNKDKVSNLKPKRGNGGGNGFLIPTCQKCGKGTNGRQSPPSDLGSSAPKQNGFYALQTRHDQEGSPDVVTDMLKVFYLDVYALLDLGATLSFVISYVAMRATYVDHVELDMLAFDVILVPIVNEFPKVFLDDLPSVPQEREIDSSIDLLPDTLLISIPPYCMPLAKLKELKEQLKDLLDKGFICPSVSPWGALVLFVRKKDGSLRMCIDYQQLNKVTIKNKYLLPRIDDLFDQLKCASYFYKIDLRSGYHQLRVKEDGISKTTFQTRYGHYEFLVMSFGLINATTAFIDLMNKVFQQYLDMFVIVFVYDILIYSRSKDEHTNHLRIVLQVLKDQ</sequence>
<dbReference type="Gene3D" id="3.10.10.10">
    <property type="entry name" value="HIV Type 1 Reverse Transcriptase, subunit A, domain 1"/>
    <property type="match status" value="1"/>
</dbReference>
<dbReference type="Proteomes" id="UP001234989">
    <property type="component" value="Chromosome 6"/>
</dbReference>
<keyword evidence="4" id="KW-1185">Reference proteome</keyword>
<dbReference type="AlphaFoldDB" id="A0AAF0TZJ7"/>
<evidence type="ECO:0000259" key="2">
    <source>
        <dbReference type="Pfam" id="PF00078"/>
    </source>
</evidence>